<feature type="non-terminal residue" evidence="1">
    <location>
        <position position="1"/>
    </location>
</feature>
<organism evidence="1 2">
    <name type="scientific">Trifolium medium</name>
    <dbReference type="NCBI Taxonomy" id="97028"/>
    <lineage>
        <taxon>Eukaryota</taxon>
        <taxon>Viridiplantae</taxon>
        <taxon>Streptophyta</taxon>
        <taxon>Embryophyta</taxon>
        <taxon>Tracheophyta</taxon>
        <taxon>Spermatophyta</taxon>
        <taxon>Magnoliopsida</taxon>
        <taxon>eudicotyledons</taxon>
        <taxon>Gunneridae</taxon>
        <taxon>Pentapetalae</taxon>
        <taxon>rosids</taxon>
        <taxon>fabids</taxon>
        <taxon>Fabales</taxon>
        <taxon>Fabaceae</taxon>
        <taxon>Papilionoideae</taxon>
        <taxon>50 kb inversion clade</taxon>
        <taxon>NPAAA clade</taxon>
        <taxon>Hologalegina</taxon>
        <taxon>IRL clade</taxon>
        <taxon>Trifolieae</taxon>
        <taxon>Trifolium</taxon>
    </lineage>
</organism>
<proteinExistence type="predicted"/>
<dbReference type="AlphaFoldDB" id="A0A392S2H8"/>
<comment type="caution">
    <text evidence="1">The sequence shown here is derived from an EMBL/GenBank/DDBJ whole genome shotgun (WGS) entry which is preliminary data.</text>
</comment>
<protein>
    <submittedName>
        <fullName evidence="1">Uncharacterized protein</fullName>
    </submittedName>
</protein>
<dbReference type="Proteomes" id="UP000265520">
    <property type="component" value="Unassembled WGS sequence"/>
</dbReference>
<dbReference type="EMBL" id="LXQA010313185">
    <property type="protein sequence ID" value="MCI43123.1"/>
    <property type="molecule type" value="Genomic_DNA"/>
</dbReference>
<accession>A0A392S2H8</accession>
<name>A0A392S2H8_9FABA</name>
<reference evidence="1 2" key="1">
    <citation type="journal article" date="2018" name="Front. Plant Sci.">
        <title>Red Clover (Trifolium pratense) and Zigzag Clover (T. medium) - A Picture of Genomic Similarities and Differences.</title>
        <authorList>
            <person name="Dluhosova J."/>
            <person name="Istvanek J."/>
            <person name="Nedelnik J."/>
            <person name="Repkova J."/>
        </authorList>
    </citation>
    <scope>NUCLEOTIDE SEQUENCE [LARGE SCALE GENOMIC DNA]</scope>
    <source>
        <strain evidence="2">cv. 10/8</strain>
        <tissue evidence="1">Leaf</tissue>
    </source>
</reference>
<evidence type="ECO:0000313" key="2">
    <source>
        <dbReference type="Proteomes" id="UP000265520"/>
    </source>
</evidence>
<sequence length="41" mass="4228">FGATRAGSSRNAQCNPAWGGLTFGLSRNARGSAAQHAVYMS</sequence>
<evidence type="ECO:0000313" key="1">
    <source>
        <dbReference type="EMBL" id="MCI43123.1"/>
    </source>
</evidence>
<keyword evidence="2" id="KW-1185">Reference proteome</keyword>